<dbReference type="FunFam" id="3.90.70.10:FF:000006">
    <property type="entry name" value="Cathepsin S"/>
    <property type="match status" value="1"/>
</dbReference>
<evidence type="ECO:0000256" key="3">
    <source>
        <dbReference type="ARBA" id="ARBA00022801"/>
    </source>
</evidence>
<reference evidence="11" key="1">
    <citation type="submission" date="2005-04" db="EMBL/GenBank/DDBJ databases">
        <title>Cathepsin L cysteine proteinases are conserved in diverse plant parasitic nematode species.</title>
        <authorList>
            <person name="Lilley C.J."/>
            <person name="Shingles J."/>
            <person name="Atkinson H.J."/>
            <person name="Urwin P.E."/>
        </authorList>
    </citation>
    <scope>NUCLEOTIDE SEQUENCE</scope>
</reference>
<dbReference type="GO" id="GO:0006508">
    <property type="term" value="P:proteolysis"/>
    <property type="evidence" value="ECO:0007669"/>
    <property type="project" value="UniProtKB-KW"/>
</dbReference>
<evidence type="ECO:0000256" key="7">
    <source>
        <dbReference type="ARBA" id="ARBA00069138"/>
    </source>
</evidence>
<dbReference type="PRINTS" id="PR00705">
    <property type="entry name" value="PAPAIN"/>
</dbReference>
<dbReference type="PROSITE" id="PS00139">
    <property type="entry name" value="THIOL_PROTEASE_CYS"/>
    <property type="match status" value="1"/>
</dbReference>
<evidence type="ECO:0000256" key="6">
    <source>
        <dbReference type="ARBA" id="ARBA00023157"/>
    </source>
</evidence>
<dbReference type="EMBL" id="AY999066">
    <property type="protein sequence ID" value="AAY45870.1"/>
    <property type="molecule type" value="mRNA"/>
</dbReference>
<keyword evidence="5" id="KW-0865">Zymogen</keyword>
<sequence>MKLLLLFLTLIALTYGWRLRERAIELATSEESAELQQDLGQDESASRMSALRQMTERGFSDWNGYKQQHEKSYKNQQLETERMLAYLSNKQFIDKHNQAFREGKKSFSIGENHIADLPFSEYKKLNGYRRALGDNLRRNASTFLAPMNIGDIPESVDWRDKQWVTEVKNQGQCGSCWAFSATGALEGQHARKTGQLVSLSEQNLVDCTKKYGNMGCNGGLMDNAFQYIKDNEGIDKEMTYPYKAKAGRCHFKRNDVGATDTGFFDVAEGDEDKLKLAVATQGPVSVAIDAGHRSFQLYKHGVYFEEECNPEELDHGVLVVGYGTDPEHGDYWIVKNSWSTHWGEQGYIRMAPNRNNNCGIPSHASYPTV</sequence>
<name>Q3ZCX7_ROTRE</name>
<keyword evidence="2" id="KW-0645">Protease</keyword>
<evidence type="ECO:0000256" key="5">
    <source>
        <dbReference type="ARBA" id="ARBA00023145"/>
    </source>
</evidence>
<dbReference type="SMR" id="Q3ZCX7"/>
<keyword evidence="3" id="KW-0378">Hydrolase</keyword>
<dbReference type="SUPFAM" id="SSF54001">
    <property type="entry name" value="Cysteine proteinases"/>
    <property type="match status" value="1"/>
</dbReference>
<gene>
    <name evidence="11" type="primary">cpl-1</name>
</gene>
<organism evidence="11">
    <name type="scientific">Rotylenchulus reniformis</name>
    <name type="common">Reniform nematode</name>
    <dbReference type="NCBI Taxonomy" id="239373"/>
    <lineage>
        <taxon>Eukaryota</taxon>
        <taxon>Metazoa</taxon>
        <taxon>Ecdysozoa</taxon>
        <taxon>Nematoda</taxon>
        <taxon>Chromadorea</taxon>
        <taxon>Rhabditida</taxon>
        <taxon>Tylenchina</taxon>
        <taxon>Tylenchomorpha</taxon>
        <taxon>Tylenchoidea</taxon>
        <taxon>Hoplolaimidae</taxon>
        <taxon>Rotylenchulinae</taxon>
        <taxon>Rotylenchulus</taxon>
    </lineage>
</organism>
<feature type="domain" description="Cathepsin propeptide inhibitor" evidence="10">
    <location>
        <begin position="62"/>
        <end position="122"/>
    </location>
</feature>
<protein>
    <recommendedName>
        <fullName evidence="7">Cathepsin L-like</fullName>
    </recommendedName>
</protein>
<dbReference type="InterPro" id="IPR025660">
    <property type="entry name" value="Pept_his_AS"/>
</dbReference>
<dbReference type="InterPro" id="IPR013201">
    <property type="entry name" value="Prot_inhib_I29"/>
</dbReference>
<keyword evidence="8" id="KW-0732">Signal</keyword>
<keyword evidence="6" id="KW-1015">Disulfide bond</keyword>
<dbReference type="PROSITE" id="PS00640">
    <property type="entry name" value="THIOL_PROTEASE_ASN"/>
    <property type="match status" value="1"/>
</dbReference>
<dbReference type="GO" id="GO:0008234">
    <property type="term" value="F:cysteine-type peptidase activity"/>
    <property type="evidence" value="ECO:0007669"/>
    <property type="project" value="UniProtKB-KW"/>
</dbReference>
<dbReference type="InterPro" id="IPR013128">
    <property type="entry name" value="Peptidase_C1A"/>
</dbReference>
<evidence type="ECO:0000256" key="4">
    <source>
        <dbReference type="ARBA" id="ARBA00022807"/>
    </source>
</evidence>
<dbReference type="PANTHER" id="PTHR12411">
    <property type="entry name" value="CYSTEINE PROTEASE FAMILY C1-RELATED"/>
    <property type="match status" value="1"/>
</dbReference>
<dbReference type="Pfam" id="PF08246">
    <property type="entry name" value="Inhibitor_I29"/>
    <property type="match status" value="1"/>
</dbReference>
<dbReference type="AlphaFoldDB" id="Q3ZCX7"/>
<dbReference type="InterPro" id="IPR000169">
    <property type="entry name" value="Pept_cys_AS"/>
</dbReference>
<evidence type="ECO:0000256" key="2">
    <source>
        <dbReference type="ARBA" id="ARBA00022670"/>
    </source>
</evidence>
<dbReference type="InterPro" id="IPR038765">
    <property type="entry name" value="Papain-like_cys_pep_sf"/>
</dbReference>
<dbReference type="Gene3D" id="3.90.70.10">
    <property type="entry name" value="Cysteine proteinases"/>
    <property type="match status" value="1"/>
</dbReference>
<evidence type="ECO:0000259" key="10">
    <source>
        <dbReference type="SMART" id="SM00848"/>
    </source>
</evidence>
<feature type="signal peptide" evidence="8">
    <location>
        <begin position="1"/>
        <end position="16"/>
    </location>
</feature>
<evidence type="ECO:0000256" key="8">
    <source>
        <dbReference type="SAM" id="SignalP"/>
    </source>
</evidence>
<feature type="chain" id="PRO_5018697990" description="Cathepsin L-like" evidence="8">
    <location>
        <begin position="17"/>
        <end position="369"/>
    </location>
</feature>
<feature type="domain" description="Peptidase C1A papain C-terminal" evidence="9">
    <location>
        <begin position="152"/>
        <end position="368"/>
    </location>
</feature>
<comment type="similarity">
    <text evidence="1">Belongs to the peptidase C1 family.</text>
</comment>
<dbReference type="SMART" id="SM00848">
    <property type="entry name" value="Inhibitor_I29"/>
    <property type="match status" value="1"/>
</dbReference>
<dbReference type="MEROPS" id="C01.092"/>
<keyword evidence="4" id="KW-0788">Thiol protease</keyword>
<dbReference type="InterPro" id="IPR025661">
    <property type="entry name" value="Pept_asp_AS"/>
</dbReference>
<accession>Q3ZCX7</accession>
<dbReference type="InterPro" id="IPR000668">
    <property type="entry name" value="Peptidase_C1A_C"/>
</dbReference>
<evidence type="ECO:0000259" key="9">
    <source>
        <dbReference type="SMART" id="SM00645"/>
    </source>
</evidence>
<evidence type="ECO:0000313" key="11">
    <source>
        <dbReference type="EMBL" id="AAY45870.1"/>
    </source>
</evidence>
<dbReference type="Pfam" id="PF00112">
    <property type="entry name" value="Peptidase_C1"/>
    <property type="match status" value="1"/>
</dbReference>
<proteinExistence type="evidence at transcript level"/>
<dbReference type="SMART" id="SM00645">
    <property type="entry name" value="Pept_C1"/>
    <property type="match status" value="1"/>
</dbReference>
<dbReference type="CDD" id="cd02248">
    <property type="entry name" value="Peptidase_C1A"/>
    <property type="match status" value="1"/>
</dbReference>
<dbReference type="PROSITE" id="PS00639">
    <property type="entry name" value="THIOL_PROTEASE_HIS"/>
    <property type="match status" value="1"/>
</dbReference>
<dbReference type="InterPro" id="IPR039417">
    <property type="entry name" value="Peptidase_C1A_papain-like"/>
</dbReference>
<evidence type="ECO:0000256" key="1">
    <source>
        <dbReference type="ARBA" id="ARBA00008455"/>
    </source>
</evidence>